<dbReference type="InterPro" id="IPR002110">
    <property type="entry name" value="Ankyrin_rpt"/>
</dbReference>
<dbReference type="Pfam" id="PF07992">
    <property type="entry name" value="Pyr_redox_2"/>
    <property type="match status" value="1"/>
</dbReference>
<name>A0A378LPQ7_9GAMM</name>
<dbReference type="PROSITE" id="PS50297">
    <property type="entry name" value="ANK_REP_REGION"/>
    <property type="match status" value="1"/>
</dbReference>
<evidence type="ECO:0000256" key="2">
    <source>
        <dbReference type="SAM" id="MobiDB-lite"/>
    </source>
</evidence>
<dbReference type="PROSITE" id="PS50088">
    <property type="entry name" value="ANK_REPEAT"/>
    <property type="match status" value="1"/>
</dbReference>
<dbReference type="Proteomes" id="UP000255297">
    <property type="component" value="Unassembled WGS sequence"/>
</dbReference>
<reference evidence="4 5" key="1">
    <citation type="submission" date="2018-06" db="EMBL/GenBank/DDBJ databases">
        <authorList>
            <consortium name="Pathogen Informatics"/>
            <person name="Doyle S."/>
        </authorList>
    </citation>
    <scope>NUCLEOTIDE SEQUENCE [LARGE SCALE GENOMIC DNA]</scope>
    <source>
        <strain evidence="4 5">NCTC11532</strain>
    </source>
</reference>
<accession>A0A378LPQ7</accession>
<dbReference type="InterPro" id="IPR036188">
    <property type="entry name" value="FAD/NAD-bd_sf"/>
</dbReference>
<dbReference type="Gene3D" id="3.50.50.60">
    <property type="entry name" value="FAD/NAD(P)-binding domain"/>
    <property type="match status" value="1"/>
</dbReference>
<dbReference type="Gene3D" id="1.25.40.20">
    <property type="entry name" value="Ankyrin repeat-containing domain"/>
    <property type="match status" value="1"/>
</dbReference>
<evidence type="ECO:0000259" key="3">
    <source>
        <dbReference type="Pfam" id="PF07992"/>
    </source>
</evidence>
<evidence type="ECO:0000313" key="5">
    <source>
        <dbReference type="Proteomes" id="UP000255297"/>
    </source>
</evidence>
<dbReference type="GO" id="GO:0016491">
    <property type="term" value="F:oxidoreductase activity"/>
    <property type="evidence" value="ECO:0007669"/>
    <property type="project" value="InterPro"/>
</dbReference>
<dbReference type="STRING" id="1122170.GCA_000701265_02157"/>
<proteinExistence type="predicted"/>
<dbReference type="SUPFAM" id="SSF51905">
    <property type="entry name" value="FAD/NAD(P)-binding domain"/>
    <property type="match status" value="1"/>
</dbReference>
<evidence type="ECO:0000313" key="4">
    <source>
        <dbReference type="EMBL" id="STY28350.1"/>
    </source>
</evidence>
<organism evidence="4 5">
    <name type="scientific">Legionella wadsworthii</name>
    <dbReference type="NCBI Taxonomy" id="28088"/>
    <lineage>
        <taxon>Bacteria</taxon>
        <taxon>Pseudomonadati</taxon>
        <taxon>Pseudomonadota</taxon>
        <taxon>Gammaproteobacteria</taxon>
        <taxon>Legionellales</taxon>
        <taxon>Legionellaceae</taxon>
        <taxon>Legionella</taxon>
    </lineage>
</organism>
<dbReference type="OrthoDB" id="5654384at2"/>
<dbReference type="AlphaFoldDB" id="A0A378LPQ7"/>
<protein>
    <submittedName>
        <fullName evidence="4">2-octaprenyl-6-methoxyphenyl hydroxylase</fullName>
    </submittedName>
</protein>
<dbReference type="PRINTS" id="PR00420">
    <property type="entry name" value="RNGMNOXGNASE"/>
</dbReference>
<sequence length="941" mass="105561">MYSTLNANPSDSYDLIIVGAGPVGLAAAYEAAKNNKKILIIEKRSESTAAIRPQVVVLEPARKTQLMNMIGQGEHLDESDISFLDSLSTSAEIKLATVQRFILNRIKNQGKSGAIAPVEVLYETTLPQGKDKLDFKNGMATISTNGVEKSVRFGHLVGADGASSSTLELVNATLKDSEKIARKTPKDMQHLEGTYHLGAYVKISLKNGQEIQLPEKEFVSSFLENKHDEGLTENQLYFLRFDKRSHEKSKKLFVKLGFIGEIPKHLFDEIQTLNNEISRLNAGIKKLQEEEQNGSFHQASLAHLKEQITAKKEQRQNIAIAYVRRSAADYLGFKESDLEVTITSSKKRPEKNSLKVLTFQGGSKQADKAVVQANGHGFYLIGDAYFTPNYPVGHGLNNGLEAAKLLGDVPKATPGTNPDLSSHASKYNTLSANNARFSRLIMQGIRWFRKLGIGRDIVADLLEHAVEKREKGDKVDLKESLSHTVLANVRRKADSIEQFLKKKFDEPSISKLLRKGHLSYDIGFISEDCPELTGKSAQEKLEFLQKLSEQNNGIPIFIKSSESGNSPARYSLYRFNRNTRESQLVDFADESLIIKFNHILNKNGIEFKDELNVISNEKVTGELIDAVLSKTDLTDPTMPLNFLPADEEIEKRIQEWEAFLENNPSIVKQYRVEISEQLNLLAEVINKYPGEEVKKLFNNFHKNFKDRVAVHDNALIALAKKGPNKWDASGRAPLYHALQYGDLSTITAILQAGANPNKACKYDFETIFTRRVFEKPEIARVLLAHGANPFNEATTSYFMVSFLGNRDSSYFSPKFGIECLLALADPNSKIQRSAVTKIAESQILELKKFLEDNSIYEQYLDRPYIEIAAKRISELTKIPLPESKEDQINLINKFVDQSLDNMLKAKKSFFNVSSSGFFHTSKKSPKEEHAPEVSQEIQSKM</sequence>
<feature type="domain" description="FAD/NAD(P)-binding" evidence="3">
    <location>
        <begin position="13"/>
        <end position="172"/>
    </location>
</feature>
<keyword evidence="1" id="KW-0040">ANK repeat</keyword>
<dbReference type="RefSeq" id="WP_031562672.1">
    <property type="nucleotide sequence ID" value="NZ_CAAAIS010000002.1"/>
</dbReference>
<feature type="region of interest" description="Disordered" evidence="2">
    <location>
        <begin position="917"/>
        <end position="941"/>
    </location>
</feature>
<feature type="repeat" description="ANK" evidence="1">
    <location>
        <begin position="729"/>
        <end position="761"/>
    </location>
</feature>
<dbReference type="EMBL" id="UGPB01000001">
    <property type="protein sequence ID" value="STY28350.1"/>
    <property type="molecule type" value="Genomic_DNA"/>
</dbReference>
<dbReference type="InterPro" id="IPR036770">
    <property type="entry name" value="Ankyrin_rpt-contain_sf"/>
</dbReference>
<evidence type="ECO:0000256" key="1">
    <source>
        <dbReference type="PROSITE-ProRule" id="PRU00023"/>
    </source>
</evidence>
<dbReference type="InterPro" id="IPR023753">
    <property type="entry name" value="FAD/NAD-binding_dom"/>
</dbReference>
<dbReference type="SUPFAM" id="SSF48403">
    <property type="entry name" value="Ankyrin repeat"/>
    <property type="match status" value="1"/>
</dbReference>
<gene>
    <name evidence="4" type="ORF">NCTC11532_00520</name>
</gene>
<keyword evidence="5" id="KW-1185">Reference proteome</keyword>